<evidence type="ECO:0000256" key="1">
    <source>
        <dbReference type="SAM" id="MobiDB-lite"/>
    </source>
</evidence>
<dbReference type="AlphaFoldDB" id="A0A4V4HGX5"/>
<evidence type="ECO:0000313" key="3">
    <source>
        <dbReference type="Proteomes" id="UP000297245"/>
    </source>
</evidence>
<name>A0A4V4HGX5_DENBC</name>
<feature type="region of interest" description="Disordered" evidence="1">
    <location>
        <begin position="132"/>
        <end position="182"/>
    </location>
</feature>
<feature type="region of interest" description="Disordered" evidence="1">
    <location>
        <begin position="258"/>
        <end position="284"/>
    </location>
</feature>
<sequence>MDSLALSMFSLGNKNKKKGFKSSMAMRMPRAGKKVFADEETAVQEQQKQRQVAGSVVAVADRDGGASASHTTPSSSFTFTHPLQLPAEPQSEARARPLRVRPRLIPPSERYAAGQLPKNMFVTSVDVEAEYGQSADGYGYQNENENEGKKKKKDKKNGKKAGNGNENGDVPAKKKQKTSYWDDDLEDTQMGVAPLPGVWESVGAASGSVLGSKSHQATVQVQSEEVTMLDYGEPEAEGVANASVNGFTNRRSFPDFVSTDRVERDYDDDGEELGDVETEEPESKQTLIWTVAGDPDRWEAFSKVKPEGEN</sequence>
<organism evidence="2 3">
    <name type="scientific">Dendrothele bispora (strain CBS 962.96)</name>
    <dbReference type="NCBI Taxonomy" id="1314807"/>
    <lineage>
        <taxon>Eukaryota</taxon>
        <taxon>Fungi</taxon>
        <taxon>Dikarya</taxon>
        <taxon>Basidiomycota</taxon>
        <taxon>Agaricomycotina</taxon>
        <taxon>Agaricomycetes</taxon>
        <taxon>Agaricomycetidae</taxon>
        <taxon>Agaricales</taxon>
        <taxon>Agaricales incertae sedis</taxon>
        <taxon>Dendrothele</taxon>
    </lineage>
</organism>
<reference evidence="2 3" key="1">
    <citation type="journal article" date="2019" name="Nat. Ecol. Evol.">
        <title>Megaphylogeny resolves global patterns of mushroom evolution.</title>
        <authorList>
            <person name="Varga T."/>
            <person name="Krizsan K."/>
            <person name="Foldi C."/>
            <person name="Dima B."/>
            <person name="Sanchez-Garcia M."/>
            <person name="Sanchez-Ramirez S."/>
            <person name="Szollosi G.J."/>
            <person name="Szarkandi J.G."/>
            <person name="Papp V."/>
            <person name="Albert L."/>
            <person name="Andreopoulos W."/>
            <person name="Angelini C."/>
            <person name="Antonin V."/>
            <person name="Barry K.W."/>
            <person name="Bougher N.L."/>
            <person name="Buchanan P."/>
            <person name="Buyck B."/>
            <person name="Bense V."/>
            <person name="Catcheside P."/>
            <person name="Chovatia M."/>
            <person name="Cooper J."/>
            <person name="Damon W."/>
            <person name="Desjardin D."/>
            <person name="Finy P."/>
            <person name="Geml J."/>
            <person name="Haridas S."/>
            <person name="Hughes K."/>
            <person name="Justo A."/>
            <person name="Karasinski D."/>
            <person name="Kautmanova I."/>
            <person name="Kiss B."/>
            <person name="Kocsube S."/>
            <person name="Kotiranta H."/>
            <person name="LaButti K.M."/>
            <person name="Lechner B.E."/>
            <person name="Liimatainen K."/>
            <person name="Lipzen A."/>
            <person name="Lukacs Z."/>
            <person name="Mihaltcheva S."/>
            <person name="Morgado L.N."/>
            <person name="Niskanen T."/>
            <person name="Noordeloos M.E."/>
            <person name="Ohm R.A."/>
            <person name="Ortiz-Santana B."/>
            <person name="Ovrebo C."/>
            <person name="Racz N."/>
            <person name="Riley R."/>
            <person name="Savchenko A."/>
            <person name="Shiryaev A."/>
            <person name="Soop K."/>
            <person name="Spirin V."/>
            <person name="Szebenyi C."/>
            <person name="Tomsovsky M."/>
            <person name="Tulloss R.E."/>
            <person name="Uehling J."/>
            <person name="Grigoriev I.V."/>
            <person name="Vagvolgyi C."/>
            <person name="Papp T."/>
            <person name="Martin F.M."/>
            <person name="Miettinen O."/>
            <person name="Hibbett D.S."/>
            <person name="Nagy L.G."/>
        </authorList>
    </citation>
    <scope>NUCLEOTIDE SEQUENCE [LARGE SCALE GENOMIC DNA]</scope>
    <source>
        <strain evidence="2 3">CBS 962.96</strain>
    </source>
</reference>
<dbReference type="EMBL" id="ML179102">
    <property type="protein sequence ID" value="THV00536.1"/>
    <property type="molecule type" value="Genomic_DNA"/>
</dbReference>
<dbReference type="OrthoDB" id="74813at2759"/>
<proteinExistence type="predicted"/>
<evidence type="ECO:0000313" key="2">
    <source>
        <dbReference type="EMBL" id="THV00536.1"/>
    </source>
</evidence>
<keyword evidence="3" id="KW-1185">Reference proteome</keyword>
<dbReference type="Proteomes" id="UP000297245">
    <property type="component" value="Unassembled WGS sequence"/>
</dbReference>
<protein>
    <submittedName>
        <fullName evidence="2">Uncharacterized protein</fullName>
    </submittedName>
</protein>
<accession>A0A4V4HGX5</accession>
<feature type="region of interest" description="Disordered" evidence="1">
    <location>
        <begin position="39"/>
        <end position="119"/>
    </location>
</feature>
<gene>
    <name evidence="2" type="ORF">K435DRAFT_776465</name>
</gene>
<feature type="compositionally biased region" description="Polar residues" evidence="1">
    <location>
        <begin position="43"/>
        <end position="52"/>
    </location>
</feature>
<feature type="compositionally biased region" description="Low complexity" evidence="1">
    <location>
        <begin position="66"/>
        <end position="82"/>
    </location>
</feature>
<feature type="compositionally biased region" description="Basic residues" evidence="1">
    <location>
        <begin position="149"/>
        <end position="159"/>
    </location>
</feature>
<feature type="non-terminal residue" evidence="2">
    <location>
        <position position="310"/>
    </location>
</feature>
<feature type="compositionally biased region" description="Acidic residues" evidence="1">
    <location>
        <begin position="265"/>
        <end position="280"/>
    </location>
</feature>